<reference evidence="2" key="1">
    <citation type="submission" date="2022-06" db="EMBL/GenBank/DDBJ databases">
        <title>New Polynucleobacter species.</title>
        <authorList>
            <person name="Hahn M.W."/>
        </authorList>
    </citation>
    <scope>NUCLEOTIDE SEQUENCE</scope>
    <source>
        <strain evidence="2">UK-FUSCHL-C3</strain>
    </source>
</reference>
<keyword evidence="1" id="KW-0472">Membrane</keyword>
<proteinExistence type="predicted"/>
<dbReference type="EMBL" id="CP099959">
    <property type="protein sequence ID" value="XCC57695.1"/>
    <property type="molecule type" value="Genomic_DNA"/>
</dbReference>
<protein>
    <recommendedName>
        <fullName evidence="3">6-phosphogluconate dehydrogenase</fullName>
    </recommendedName>
</protein>
<name>A0AAU8A2E4_9BURK</name>
<evidence type="ECO:0000256" key="1">
    <source>
        <dbReference type="SAM" id="Phobius"/>
    </source>
</evidence>
<organism evidence="2">
    <name type="scientific">Polynucleobacter sp. UK-FUSCHL-C3</name>
    <dbReference type="NCBI Taxonomy" id="2955208"/>
    <lineage>
        <taxon>Bacteria</taxon>
        <taxon>Pseudomonadati</taxon>
        <taxon>Pseudomonadota</taxon>
        <taxon>Betaproteobacteria</taxon>
        <taxon>Burkholderiales</taxon>
        <taxon>Burkholderiaceae</taxon>
        <taxon>Polynucleobacter</taxon>
    </lineage>
</organism>
<sequence length="120" mass="13714">MNRFIRSVLILSLIGVVFVSGYTYFMLNWSYAEGERAGYVQKFSKRGWLCKTWEGELAMVSMPGTMSEKFFFSVREDAVANKINANMGRKVALQYEQHVGLPSSCFGETPYFVKDLLVLE</sequence>
<gene>
    <name evidence="2" type="ORF">NKE59_09480</name>
</gene>
<dbReference type="AlphaFoldDB" id="A0AAU8A2E4"/>
<dbReference type="RefSeq" id="WP_353438771.1">
    <property type="nucleotide sequence ID" value="NZ_CP099959.1"/>
</dbReference>
<evidence type="ECO:0000313" key="2">
    <source>
        <dbReference type="EMBL" id="XCC57695.1"/>
    </source>
</evidence>
<evidence type="ECO:0008006" key="3">
    <source>
        <dbReference type="Google" id="ProtNLM"/>
    </source>
</evidence>
<accession>A0AAU8A2E4</accession>
<keyword evidence="1" id="KW-1133">Transmembrane helix</keyword>
<keyword evidence="1" id="KW-0812">Transmembrane</keyword>
<feature type="transmembrane region" description="Helical" evidence="1">
    <location>
        <begin position="7"/>
        <end position="27"/>
    </location>
</feature>